<comment type="caution">
    <text evidence="5">The sequence shown here is derived from an EMBL/GenBank/DDBJ whole genome shotgun (WGS) entry which is preliminary data.</text>
</comment>
<dbReference type="PANTHER" id="PTHR46796">
    <property type="entry name" value="HTH-TYPE TRANSCRIPTIONAL ACTIVATOR RHAS-RELATED"/>
    <property type="match status" value="1"/>
</dbReference>
<evidence type="ECO:0000256" key="1">
    <source>
        <dbReference type="ARBA" id="ARBA00023015"/>
    </source>
</evidence>
<keyword evidence="1" id="KW-0805">Transcription regulation</keyword>
<evidence type="ECO:0000259" key="4">
    <source>
        <dbReference type="PROSITE" id="PS01124"/>
    </source>
</evidence>
<gene>
    <name evidence="5" type="ORF">H8K32_10415</name>
</gene>
<protein>
    <submittedName>
        <fullName evidence="5">Helix-turn-helix domain-containing protein</fullName>
    </submittedName>
</protein>
<dbReference type="PANTHER" id="PTHR46796:SF6">
    <property type="entry name" value="ARAC SUBFAMILY"/>
    <property type="match status" value="1"/>
</dbReference>
<keyword evidence="3" id="KW-0804">Transcription</keyword>
<dbReference type="AlphaFoldDB" id="A0A923KP53"/>
<proteinExistence type="predicted"/>
<dbReference type="InterPro" id="IPR009057">
    <property type="entry name" value="Homeodomain-like_sf"/>
</dbReference>
<dbReference type="InterPro" id="IPR050204">
    <property type="entry name" value="AraC_XylS_family_regulators"/>
</dbReference>
<dbReference type="EMBL" id="JACOFV010000008">
    <property type="protein sequence ID" value="MBC3862513.1"/>
    <property type="molecule type" value="Genomic_DNA"/>
</dbReference>
<keyword evidence="2" id="KW-0238">DNA-binding</keyword>
<dbReference type="Pfam" id="PF12833">
    <property type="entry name" value="HTH_18"/>
    <property type="match status" value="1"/>
</dbReference>
<accession>A0A923KP53</accession>
<dbReference type="Gene3D" id="1.10.10.60">
    <property type="entry name" value="Homeodomain-like"/>
    <property type="match status" value="1"/>
</dbReference>
<dbReference type="RefSeq" id="WP_186912432.1">
    <property type="nucleotide sequence ID" value="NZ_JACOFV010000008.1"/>
</dbReference>
<dbReference type="Proteomes" id="UP000634011">
    <property type="component" value="Unassembled WGS sequence"/>
</dbReference>
<name>A0A923KP53_9BURK</name>
<dbReference type="InterPro" id="IPR018062">
    <property type="entry name" value="HTH_AraC-typ_CS"/>
</dbReference>
<dbReference type="PROSITE" id="PS00041">
    <property type="entry name" value="HTH_ARAC_FAMILY_1"/>
    <property type="match status" value="1"/>
</dbReference>
<dbReference type="SUPFAM" id="SSF46689">
    <property type="entry name" value="Homeodomain-like"/>
    <property type="match status" value="2"/>
</dbReference>
<evidence type="ECO:0000313" key="6">
    <source>
        <dbReference type="Proteomes" id="UP000634011"/>
    </source>
</evidence>
<reference evidence="5" key="1">
    <citation type="submission" date="2020-08" db="EMBL/GenBank/DDBJ databases">
        <title>Novel species isolated from subtropical streams in China.</title>
        <authorList>
            <person name="Lu H."/>
        </authorList>
    </citation>
    <scope>NUCLEOTIDE SEQUENCE</scope>
    <source>
        <strain evidence="5">KACC 12607</strain>
    </source>
</reference>
<dbReference type="GO" id="GO:0043565">
    <property type="term" value="F:sequence-specific DNA binding"/>
    <property type="evidence" value="ECO:0007669"/>
    <property type="project" value="InterPro"/>
</dbReference>
<evidence type="ECO:0000256" key="3">
    <source>
        <dbReference type="ARBA" id="ARBA00023163"/>
    </source>
</evidence>
<sequence>MKVWEEVSKILGVKPVVSAEIGTRSDDGIALRAERYLFRMTQRQIPALPAMVLLSHLGGGRAHEGHQPEAGFDSIPSFSAVMQANCPTEWLFGGAIDVAIFYFLEPYSRNAIRLQNLISSTPTLYPFNDALVNALARQIVDELSKGRAADEVYLTQLSALMVEQSCRTIEGMTGKGMRPDTLQIGRLEAVLNWIQKNLAAELPIAELAQHAGVSAPHFRRLFLQAMSVTPHRYVLQLRLQRASELLTRTDLSIERIAQDCGFSSQSHLTASFKTAYGVTPARMKQKARLSQFSE</sequence>
<feature type="domain" description="HTH araC/xylS-type" evidence="4">
    <location>
        <begin position="188"/>
        <end position="286"/>
    </location>
</feature>
<dbReference type="SMART" id="SM00342">
    <property type="entry name" value="HTH_ARAC"/>
    <property type="match status" value="1"/>
</dbReference>
<evidence type="ECO:0000256" key="2">
    <source>
        <dbReference type="ARBA" id="ARBA00023125"/>
    </source>
</evidence>
<dbReference type="GO" id="GO:0003700">
    <property type="term" value="F:DNA-binding transcription factor activity"/>
    <property type="evidence" value="ECO:0007669"/>
    <property type="project" value="InterPro"/>
</dbReference>
<dbReference type="InterPro" id="IPR018060">
    <property type="entry name" value="HTH_AraC"/>
</dbReference>
<dbReference type="PROSITE" id="PS01124">
    <property type="entry name" value="HTH_ARAC_FAMILY_2"/>
    <property type="match status" value="1"/>
</dbReference>
<keyword evidence="6" id="KW-1185">Reference proteome</keyword>
<organism evidence="5 6">
    <name type="scientific">Undibacterium jejuense</name>
    <dbReference type="NCBI Taxonomy" id="1344949"/>
    <lineage>
        <taxon>Bacteria</taxon>
        <taxon>Pseudomonadati</taxon>
        <taxon>Pseudomonadota</taxon>
        <taxon>Betaproteobacteria</taxon>
        <taxon>Burkholderiales</taxon>
        <taxon>Oxalobacteraceae</taxon>
        <taxon>Undibacterium</taxon>
    </lineage>
</organism>
<evidence type="ECO:0000313" key="5">
    <source>
        <dbReference type="EMBL" id="MBC3862513.1"/>
    </source>
</evidence>